<keyword evidence="3" id="KW-0808">Transferase</keyword>
<reference evidence="4" key="1">
    <citation type="submission" date="2018-11" db="EMBL/GenBank/DDBJ databases">
        <title>Proposal to divide the Flavobacteriaceae and reorganize its genera based on Amino Acid Identity values calculated from whole genome sequences.</title>
        <authorList>
            <person name="Nicholson A.C."/>
            <person name="Gulvik C.A."/>
            <person name="Whitney A.M."/>
            <person name="Sheth M."/>
            <person name="Batra D."/>
            <person name="Pryor J."/>
            <person name="Bernardet J.-F."/>
            <person name="Hugo C."/>
            <person name="Kampfer P."/>
            <person name="Newman J.D."/>
            <person name="McQuiston J.R."/>
        </authorList>
    </citation>
    <scope>NUCLEOTIDE SEQUENCE [LARGE SCALE GENOMIC DNA]</scope>
    <source>
        <strain evidence="4">H6466</strain>
    </source>
</reference>
<evidence type="ECO:0000259" key="2">
    <source>
        <dbReference type="Pfam" id="PF13439"/>
    </source>
</evidence>
<feature type="domain" description="Glycosyltransferase subfamily 4-like N-terminal" evidence="2">
    <location>
        <begin position="28"/>
        <end position="185"/>
    </location>
</feature>
<organism evidence="3 4">
    <name type="scientific">Epilithonimonas vandammei</name>
    <dbReference type="NCBI Taxonomy" id="2487072"/>
    <lineage>
        <taxon>Bacteria</taxon>
        <taxon>Pseudomonadati</taxon>
        <taxon>Bacteroidota</taxon>
        <taxon>Flavobacteriia</taxon>
        <taxon>Flavobacteriales</taxon>
        <taxon>Weeksellaceae</taxon>
        <taxon>Chryseobacterium group</taxon>
        <taxon>Epilithonimonas</taxon>
    </lineage>
</organism>
<dbReference type="EMBL" id="CP034160">
    <property type="protein sequence ID" value="AZI54127.1"/>
    <property type="molecule type" value="Genomic_DNA"/>
</dbReference>
<dbReference type="InterPro" id="IPR050194">
    <property type="entry name" value="Glycosyltransferase_grp1"/>
</dbReference>
<protein>
    <submittedName>
        <fullName evidence="3">Glycosyltransferase family 4 protein</fullName>
    </submittedName>
</protein>
<accession>A0A3G8ZBW1</accession>
<dbReference type="GO" id="GO:0016757">
    <property type="term" value="F:glycosyltransferase activity"/>
    <property type="evidence" value="ECO:0007669"/>
    <property type="project" value="InterPro"/>
</dbReference>
<dbReference type="RefSeq" id="WP_124985563.1">
    <property type="nucleotide sequence ID" value="NZ_CP034160.1"/>
</dbReference>
<dbReference type="Pfam" id="PF00534">
    <property type="entry name" value="Glycos_transf_1"/>
    <property type="match status" value="1"/>
</dbReference>
<feature type="domain" description="Glycosyl transferase family 1" evidence="1">
    <location>
        <begin position="195"/>
        <end position="342"/>
    </location>
</feature>
<dbReference type="Proteomes" id="UP000272316">
    <property type="component" value="Chromosome"/>
</dbReference>
<dbReference type="KEGG" id="eva:EIB75_02110"/>
<evidence type="ECO:0000259" key="1">
    <source>
        <dbReference type="Pfam" id="PF00534"/>
    </source>
</evidence>
<dbReference type="SUPFAM" id="SSF53756">
    <property type="entry name" value="UDP-Glycosyltransferase/glycogen phosphorylase"/>
    <property type="match status" value="1"/>
</dbReference>
<dbReference type="AlphaFoldDB" id="A0A3G8ZBW1"/>
<sequence length="377" mass="43031">MKILFISSWFPNKLEPTNGNFVQRHAEAVALKHDVEILHTIGDFNQKETFVFDDKIINGIRTLVIYYRNSKNPVQNFLRRMKAYKIGFSKMQKPELVHGNVLHNNMLFAVYLKKKYKIPFVISEHWTALQEENLGRTSANIKRIAKFIAKHADYIFPVSENLKNSLKMLGIKTPMKVISNVVNTDIFQIRQTDGNESTKFLHVSSLIARKRPDKIIETVHQLKVNGYDVSLEIGGDGDTATLRRLVQKLNAEEYISVFDEISYEEVAEKMQASDCFILFSDNETQGCVILESYACGKPVIATAVGGVPEFIKPGLGVLIEKANEQELYQSMQNFIENKIIFNKPEVLRDFVIDNFSKDIISNQFTEVYIKIGKPAIA</sequence>
<gene>
    <name evidence="3" type="ORF">EIB75_02110</name>
</gene>
<evidence type="ECO:0000313" key="4">
    <source>
        <dbReference type="Proteomes" id="UP000272316"/>
    </source>
</evidence>
<dbReference type="InterPro" id="IPR001296">
    <property type="entry name" value="Glyco_trans_1"/>
</dbReference>
<dbReference type="Pfam" id="PF13439">
    <property type="entry name" value="Glyco_transf_4"/>
    <property type="match status" value="1"/>
</dbReference>
<proteinExistence type="predicted"/>
<name>A0A3G8ZBW1_9FLAO</name>
<dbReference type="Gene3D" id="3.40.50.2000">
    <property type="entry name" value="Glycogen Phosphorylase B"/>
    <property type="match status" value="2"/>
</dbReference>
<dbReference type="InterPro" id="IPR028098">
    <property type="entry name" value="Glyco_trans_4-like_N"/>
</dbReference>
<dbReference type="PANTHER" id="PTHR45947:SF15">
    <property type="entry name" value="TEICHURONIC ACID BIOSYNTHESIS GLYCOSYLTRANSFERASE TUAC-RELATED"/>
    <property type="match status" value="1"/>
</dbReference>
<dbReference type="PANTHER" id="PTHR45947">
    <property type="entry name" value="SULFOQUINOVOSYL TRANSFERASE SQD2"/>
    <property type="match status" value="1"/>
</dbReference>
<evidence type="ECO:0000313" key="3">
    <source>
        <dbReference type="EMBL" id="AZI54127.1"/>
    </source>
</evidence>